<evidence type="ECO:0000259" key="1">
    <source>
        <dbReference type="Pfam" id="PF00534"/>
    </source>
</evidence>
<organism evidence="3 4">
    <name type="scientific">candidate division WWE3 bacterium GW2011_GWA2_44_16</name>
    <dbReference type="NCBI Taxonomy" id="1619110"/>
    <lineage>
        <taxon>Bacteria</taxon>
        <taxon>Katanobacteria</taxon>
    </lineage>
</organism>
<dbReference type="Pfam" id="PF13439">
    <property type="entry name" value="Glyco_transf_4"/>
    <property type="match status" value="1"/>
</dbReference>
<protein>
    <recommendedName>
        <fullName evidence="5">Glycosyltransferase</fullName>
    </recommendedName>
</protein>
<dbReference type="STRING" id="1619110.UW36_C0009G0004"/>
<sequence length="379" mass="42036">MRLLYVLNSGDPGGMEQHVLDLVDQMVCRGHDVFVWCKAGVVSDSYKQAGAKVCERGINHDIDPAYIIALTKFIKAHAIQLVHGHEPKAVVNALLAAWLAGTKARVSHVHTPIAHWQVTKVRKIINSAIYGLVVNALSSKEIALTESVKKVKSAAGILASKLCIIPNGINVYKFYFSSNEKAYFRRDICKKHALDSKVKIIGTLSRLTREKGHTVLLEAFAALISRDAIHKEDCVLMLCGGGELAETLWQQAGDLGIKDRLVITGQFDEDLKVKYYAAFDYFVFPSLAEGFGLVLIEALTSGLKVVCSDLPVLKEVGGTYPLYFKSGDELDLADKLARALQEQPDQQEFEAQKNHVASKYSLQHFAEKYENLYKELTEK</sequence>
<dbReference type="EMBL" id="LCIA01000009">
    <property type="protein sequence ID" value="KKT45236.1"/>
    <property type="molecule type" value="Genomic_DNA"/>
</dbReference>
<evidence type="ECO:0000313" key="3">
    <source>
        <dbReference type="EMBL" id="KKT45236.1"/>
    </source>
</evidence>
<dbReference type="GO" id="GO:0016757">
    <property type="term" value="F:glycosyltransferase activity"/>
    <property type="evidence" value="ECO:0007669"/>
    <property type="project" value="InterPro"/>
</dbReference>
<dbReference type="Gene3D" id="3.40.50.2000">
    <property type="entry name" value="Glycogen Phosphorylase B"/>
    <property type="match status" value="2"/>
</dbReference>
<dbReference type="SUPFAM" id="SSF53756">
    <property type="entry name" value="UDP-Glycosyltransferase/glycogen phosphorylase"/>
    <property type="match status" value="1"/>
</dbReference>
<accession>A0A0G1HCW4</accession>
<dbReference type="Proteomes" id="UP000034128">
    <property type="component" value="Unassembled WGS sequence"/>
</dbReference>
<feature type="domain" description="Glycosyltransferase subfamily 4-like N-terminal" evidence="2">
    <location>
        <begin position="12"/>
        <end position="171"/>
    </location>
</feature>
<proteinExistence type="predicted"/>
<evidence type="ECO:0008006" key="5">
    <source>
        <dbReference type="Google" id="ProtNLM"/>
    </source>
</evidence>
<comment type="caution">
    <text evidence="3">The sequence shown here is derived from an EMBL/GenBank/DDBJ whole genome shotgun (WGS) entry which is preliminary data.</text>
</comment>
<dbReference type="Pfam" id="PF00534">
    <property type="entry name" value="Glycos_transf_1"/>
    <property type="match status" value="1"/>
</dbReference>
<evidence type="ECO:0000259" key="2">
    <source>
        <dbReference type="Pfam" id="PF13439"/>
    </source>
</evidence>
<name>A0A0G1HCW4_UNCKA</name>
<dbReference type="PANTHER" id="PTHR12526">
    <property type="entry name" value="GLYCOSYLTRANSFERASE"/>
    <property type="match status" value="1"/>
</dbReference>
<reference evidence="3 4" key="1">
    <citation type="journal article" date="2015" name="Nature">
        <title>rRNA introns, odd ribosomes, and small enigmatic genomes across a large radiation of phyla.</title>
        <authorList>
            <person name="Brown C.T."/>
            <person name="Hug L.A."/>
            <person name="Thomas B.C."/>
            <person name="Sharon I."/>
            <person name="Castelle C.J."/>
            <person name="Singh A."/>
            <person name="Wilkins M.J."/>
            <person name="Williams K.H."/>
            <person name="Banfield J.F."/>
        </authorList>
    </citation>
    <scope>NUCLEOTIDE SEQUENCE [LARGE SCALE GENOMIC DNA]</scope>
</reference>
<dbReference type="AlphaFoldDB" id="A0A0G1HCW4"/>
<evidence type="ECO:0000313" key="4">
    <source>
        <dbReference type="Proteomes" id="UP000034128"/>
    </source>
</evidence>
<dbReference type="InterPro" id="IPR001296">
    <property type="entry name" value="Glyco_trans_1"/>
</dbReference>
<feature type="domain" description="Glycosyl transferase family 1" evidence="1">
    <location>
        <begin position="186"/>
        <end position="351"/>
    </location>
</feature>
<gene>
    <name evidence="3" type="ORF">UW36_C0009G0004</name>
</gene>
<dbReference type="InterPro" id="IPR028098">
    <property type="entry name" value="Glyco_trans_4-like_N"/>
</dbReference>
<dbReference type="CDD" id="cd03801">
    <property type="entry name" value="GT4_PimA-like"/>
    <property type="match status" value="1"/>
</dbReference>